<dbReference type="Proteomes" id="UP000625551">
    <property type="component" value="Unassembled WGS sequence"/>
</dbReference>
<evidence type="ECO:0000256" key="1">
    <source>
        <dbReference type="SAM" id="SignalP"/>
    </source>
</evidence>
<evidence type="ECO:0000313" key="2">
    <source>
        <dbReference type="EMBL" id="MBD1396268.1"/>
    </source>
</evidence>
<proteinExistence type="predicted"/>
<dbReference type="RefSeq" id="WP_191182390.1">
    <property type="nucleotide sequence ID" value="NZ_JACXAJ010000001.1"/>
</dbReference>
<keyword evidence="3" id="KW-1185">Reference proteome</keyword>
<evidence type="ECO:0000313" key="3">
    <source>
        <dbReference type="Proteomes" id="UP000625551"/>
    </source>
</evidence>
<dbReference type="EMBL" id="JACXAJ010000001">
    <property type="protein sequence ID" value="MBD1396268.1"/>
    <property type="molecule type" value="Genomic_DNA"/>
</dbReference>
<accession>A0ABR7XFA7</accession>
<feature type="signal peptide" evidence="1">
    <location>
        <begin position="1"/>
        <end position="21"/>
    </location>
</feature>
<sequence length="198" mass="22253">MKTKLKQPLAFVLACSFFLLSCESSTVSHTDLPPEPDTSVRYIIKKGEQSTQSTFKMIATSKIRFEAVFDQSAIYTSTLPANQADINKLYGASDCGTAHHTNSARFGWRWYNGRLEIHGYTYFNSKRNTAYITSVKLGEPSTYELTFEDNQYRFAVNGESIVLPRSCAGITEGYQLYPYFGGNELAPHNITISIKELP</sequence>
<gene>
    <name evidence="2" type="ORF">H9Q13_03740</name>
</gene>
<comment type="caution">
    <text evidence="2">The sequence shown here is derived from an EMBL/GenBank/DDBJ whole genome shotgun (WGS) entry which is preliminary data.</text>
</comment>
<evidence type="ECO:0008006" key="4">
    <source>
        <dbReference type="Google" id="ProtNLM"/>
    </source>
</evidence>
<protein>
    <recommendedName>
        <fullName evidence="4">Lipoprotein</fullName>
    </recommendedName>
</protein>
<organism evidence="2 3">
    <name type="scientific">Pontibacter aquaedesilientis</name>
    <dbReference type="NCBI Taxonomy" id="2766980"/>
    <lineage>
        <taxon>Bacteria</taxon>
        <taxon>Pseudomonadati</taxon>
        <taxon>Bacteroidota</taxon>
        <taxon>Cytophagia</taxon>
        <taxon>Cytophagales</taxon>
        <taxon>Hymenobacteraceae</taxon>
        <taxon>Pontibacter</taxon>
    </lineage>
</organism>
<reference evidence="2 3" key="1">
    <citation type="submission" date="2020-09" db="EMBL/GenBank/DDBJ databases">
        <title>Genome sequencing and assembly of Pontibacter sp.</title>
        <authorList>
            <person name="Chhetri G."/>
        </authorList>
    </citation>
    <scope>NUCLEOTIDE SEQUENCE [LARGE SCALE GENOMIC DNA]</scope>
    <source>
        <strain evidence="2 3">JH31</strain>
    </source>
</reference>
<feature type="chain" id="PRO_5047091663" description="Lipoprotein" evidence="1">
    <location>
        <begin position="22"/>
        <end position="198"/>
    </location>
</feature>
<keyword evidence="1" id="KW-0732">Signal</keyword>
<name>A0ABR7XFA7_9BACT</name>
<dbReference type="PROSITE" id="PS51257">
    <property type="entry name" value="PROKAR_LIPOPROTEIN"/>
    <property type="match status" value="1"/>
</dbReference>